<keyword evidence="2" id="KW-1185">Reference proteome</keyword>
<reference evidence="1 2" key="1">
    <citation type="submission" date="2024-03" db="EMBL/GenBank/DDBJ databases">
        <authorList>
            <consortium name="ELIXIR-Norway"/>
            <consortium name="Elixir Norway"/>
        </authorList>
    </citation>
    <scope>NUCLEOTIDE SEQUENCE [LARGE SCALE GENOMIC DNA]</scope>
</reference>
<evidence type="ECO:0000313" key="1">
    <source>
        <dbReference type="EMBL" id="CAK9858890.1"/>
    </source>
</evidence>
<name>A0ABP1A8Q9_9BRYO</name>
<sequence length="148" mass="16316">MKVRPALTKAEPSNTTEILMQPIFGNPLILDERGVSLGLGGMREGSAFARAGCTRTKDLWNPRDQTWKSLAELGMSYHTSNRKCKEAIIASIPWCLVESTNLPQEGDWIGNPTPTSGAPLDWIYFVLNTTSGQARVIKFKQIAPNGRI</sequence>
<organism evidence="1 2">
    <name type="scientific">Sphagnum jensenii</name>
    <dbReference type="NCBI Taxonomy" id="128206"/>
    <lineage>
        <taxon>Eukaryota</taxon>
        <taxon>Viridiplantae</taxon>
        <taxon>Streptophyta</taxon>
        <taxon>Embryophyta</taxon>
        <taxon>Bryophyta</taxon>
        <taxon>Sphagnophytina</taxon>
        <taxon>Sphagnopsida</taxon>
        <taxon>Sphagnales</taxon>
        <taxon>Sphagnaceae</taxon>
        <taxon>Sphagnum</taxon>
    </lineage>
</organism>
<proteinExistence type="predicted"/>
<dbReference type="Proteomes" id="UP001497522">
    <property type="component" value="Chromosome 1"/>
</dbReference>
<protein>
    <submittedName>
        <fullName evidence="1">Uncharacterized protein</fullName>
    </submittedName>
</protein>
<gene>
    <name evidence="1" type="ORF">CSSPJE1EN2_LOCUS1885</name>
</gene>
<accession>A0ABP1A8Q9</accession>
<evidence type="ECO:0000313" key="2">
    <source>
        <dbReference type="Proteomes" id="UP001497522"/>
    </source>
</evidence>
<dbReference type="EMBL" id="OZ023702">
    <property type="protein sequence ID" value="CAK9858890.1"/>
    <property type="molecule type" value="Genomic_DNA"/>
</dbReference>